<dbReference type="InterPro" id="IPR043128">
    <property type="entry name" value="Rev_trsase/Diguanyl_cyclase"/>
</dbReference>
<evidence type="ECO:0000259" key="3">
    <source>
        <dbReference type="PROSITE" id="PS50113"/>
    </source>
</evidence>
<keyword evidence="1" id="KW-0175">Coiled coil</keyword>
<dbReference type="InterPro" id="IPR000014">
    <property type="entry name" value="PAS"/>
</dbReference>
<keyword evidence="5" id="KW-0808">Transferase</keyword>
<dbReference type="Proteomes" id="UP001177212">
    <property type="component" value="Unassembled WGS sequence"/>
</dbReference>
<keyword evidence="6" id="KW-1185">Reference proteome</keyword>
<dbReference type="NCBIfam" id="TIGR00254">
    <property type="entry name" value="GGDEF"/>
    <property type="match status" value="1"/>
</dbReference>
<dbReference type="PANTHER" id="PTHR46663:SF3">
    <property type="entry name" value="SLL0267 PROTEIN"/>
    <property type="match status" value="1"/>
</dbReference>
<dbReference type="PROSITE" id="PS50887">
    <property type="entry name" value="GGDEF"/>
    <property type="match status" value="1"/>
</dbReference>
<feature type="domain" description="PAC" evidence="3">
    <location>
        <begin position="208"/>
        <end position="262"/>
    </location>
</feature>
<reference evidence="5" key="1">
    <citation type="submission" date="2023-07" db="EMBL/GenBank/DDBJ databases">
        <title>Genome content predicts the carbon catabolic preferences of heterotrophic bacteria.</title>
        <authorList>
            <person name="Gralka M."/>
        </authorList>
    </citation>
    <scope>NUCLEOTIDE SEQUENCE</scope>
    <source>
        <strain evidence="5">4G09</strain>
    </source>
</reference>
<dbReference type="CDD" id="cd01949">
    <property type="entry name" value="GGDEF"/>
    <property type="match status" value="1"/>
</dbReference>
<accession>A0ABT9FIB9</accession>
<dbReference type="Pfam" id="PF13426">
    <property type="entry name" value="PAS_9"/>
    <property type="match status" value="2"/>
</dbReference>
<evidence type="ECO:0000256" key="1">
    <source>
        <dbReference type="SAM" id="Coils"/>
    </source>
</evidence>
<feature type="domain" description="GGDEF" evidence="4">
    <location>
        <begin position="326"/>
        <end position="461"/>
    </location>
</feature>
<dbReference type="Gene3D" id="3.30.70.270">
    <property type="match status" value="1"/>
</dbReference>
<gene>
    <name evidence="5" type="ORF">Q8W34_17915</name>
</gene>
<dbReference type="PANTHER" id="PTHR46663">
    <property type="entry name" value="DIGUANYLATE CYCLASE DGCT-RELATED"/>
    <property type="match status" value="1"/>
</dbReference>
<name>A0ABT9FIB9_9GAMM</name>
<dbReference type="InterPro" id="IPR029787">
    <property type="entry name" value="Nucleotide_cyclase"/>
</dbReference>
<dbReference type="PROSITE" id="PS50113">
    <property type="entry name" value="PAC"/>
    <property type="match status" value="1"/>
</dbReference>
<dbReference type="GO" id="GO:0052621">
    <property type="term" value="F:diguanylate cyclase activity"/>
    <property type="evidence" value="ECO:0007669"/>
    <property type="project" value="UniProtKB-EC"/>
</dbReference>
<dbReference type="NCBIfam" id="TIGR00229">
    <property type="entry name" value="sensory_box"/>
    <property type="match status" value="1"/>
</dbReference>
<dbReference type="Pfam" id="PF00990">
    <property type="entry name" value="GGDEF"/>
    <property type="match status" value="1"/>
</dbReference>
<dbReference type="SUPFAM" id="SSF55785">
    <property type="entry name" value="PYP-like sensor domain (PAS domain)"/>
    <property type="match status" value="2"/>
</dbReference>
<proteinExistence type="predicted"/>
<evidence type="ECO:0000313" key="6">
    <source>
        <dbReference type="Proteomes" id="UP001177212"/>
    </source>
</evidence>
<sequence>MNGISDLNFKNLLEYAQVGVIIHNWDTSIVYINPIGLQLLNLDYEQAIGRDIYDPHWTLIDEQGNLMSVDDYPVNIVKATKNKVVNKIIGVVGGAKKDISWFMANAYFEGHDDDKNFIVVTITDISDAKQQISFQDVVENTQDMVVITDAKNIKHPEGPKIIYVNKAFEVLTGYTSAEVIGETPRILQGDLTDSKGKQRIYAALERREEVTETLLNYDVRGRPYWVEMNIIPLKNKFDEVTHFAAIQRDVSKSKFQTEQLEKRNKDLKELKVNLENLVQERTFELQQAKSQLEKIAFFDPLTGIPNRRFFSDQVNKLVKGSVRRGGIIAFGLFDVDNFKAVNDTYGHDVGDRVLVELANILTHILRIDDVFCRFGGEEFAFAVILKEVDDAEPVAEKLINAIRNLKVPVEGENTINVTVSMGLNVVSPNNSTDIDDEIKKSDAAMYQVKKSGKDRYKIIHEP</sequence>
<dbReference type="RefSeq" id="WP_305473141.1">
    <property type="nucleotide sequence ID" value="NZ_JAUYVT010000021.1"/>
</dbReference>
<dbReference type="SMART" id="SM00091">
    <property type="entry name" value="PAS"/>
    <property type="match status" value="2"/>
</dbReference>
<evidence type="ECO:0000259" key="4">
    <source>
        <dbReference type="PROSITE" id="PS50887"/>
    </source>
</evidence>
<dbReference type="SMART" id="SM00267">
    <property type="entry name" value="GGDEF"/>
    <property type="match status" value="1"/>
</dbReference>
<dbReference type="InterPro" id="IPR000700">
    <property type="entry name" value="PAS-assoc_C"/>
</dbReference>
<feature type="domain" description="PAS" evidence="2">
    <location>
        <begin position="130"/>
        <end position="183"/>
    </location>
</feature>
<dbReference type="InterPro" id="IPR052163">
    <property type="entry name" value="DGC-Regulatory_Protein"/>
</dbReference>
<dbReference type="EMBL" id="JAUYVT010000021">
    <property type="protein sequence ID" value="MDP2566527.1"/>
    <property type="molecule type" value="Genomic_DNA"/>
</dbReference>
<evidence type="ECO:0000313" key="5">
    <source>
        <dbReference type="EMBL" id="MDP2566527.1"/>
    </source>
</evidence>
<dbReference type="CDD" id="cd00130">
    <property type="entry name" value="PAS"/>
    <property type="match status" value="1"/>
</dbReference>
<evidence type="ECO:0000259" key="2">
    <source>
        <dbReference type="PROSITE" id="PS50112"/>
    </source>
</evidence>
<dbReference type="Gene3D" id="3.30.450.20">
    <property type="entry name" value="PAS domain"/>
    <property type="match status" value="2"/>
</dbReference>
<protein>
    <submittedName>
        <fullName evidence="5">Diguanylate cyclase</fullName>
        <ecNumber evidence="5">2.7.7.65</ecNumber>
    </submittedName>
</protein>
<keyword evidence="5" id="KW-0548">Nucleotidyltransferase</keyword>
<dbReference type="EC" id="2.7.7.65" evidence="5"/>
<dbReference type="InterPro" id="IPR000160">
    <property type="entry name" value="GGDEF_dom"/>
</dbReference>
<dbReference type="SUPFAM" id="SSF55073">
    <property type="entry name" value="Nucleotide cyclase"/>
    <property type="match status" value="1"/>
</dbReference>
<comment type="caution">
    <text evidence="5">The sequence shown here is derived from an EMBL/GenBank/DDBJ whole genome shotgun (WGS) entry which is preliminary data.</text>
</comment>
<organism evidence="5 6">
    <name type="scientific">Pseudoalteromonas marina</name>
    <dbReference type="NCBI Taxonomy" id="267375"/>
    <lineage>
        <taxon>Bacteria</taxon>
        <taxon>Pseudomonadati</taxon>
        <taxon>Pseudomonadota</taxon>
        <taxon>Gammaproteobacteria</taxon>
        <taxon>Alteromonadales</taxon>
        <taxon>Pseudoalteromonadaceae</taxon>
        <taxon>Pseudoalteromonas</taxon>
    </lineage>
</organism>
<feature type="coiled-coil region" evidence="1">
    <location>
        <begin position="257"/>
        <end position="287"/>
    </location>
</feature>
<dbReference type="PROSITE" id="PS50112">
    <property type="entry name" value="PAS"/>
    <property type="match status" value="1"/>
</dbReference>
<dbReference type="InterPro" id="IPR035965">
    <property type="entry name" value="PAS-like_dom_sf"/>
</dbReference>